<evidence type="ECO:0000313" key="1">
    <source>
        <dbReference type="EMBL" id="KAH7938185.1"/>
    </source>
</evidence>
<accession>A0ACB8CBE2</accession>
<gene>
    <name evidence="1" type="ORF">HPB49_021343</name>
</gene>
<proteinExistence type="predicted"/>
<keyword evidence="2" id="KW-1185">Reference proteome</keyword>
<organism evidence="1 2">
    <name type="scientific">Dermacentor silvarum</name>
    <name type="common">Tick</name>
    <dbReference type="NCBI Taxonomy" id="543639"/>
    <lineage>
        <taxon>Eukaryota</taxon>
        <taxon>Metazoa</taxon>
        <taxon>Ecdysozoa</taxon>
        <taxon>Arthropoda</taxon>
        <taxon>Chelicerata</taxon>
        <taxon>Arachnida</taxon>
        <taxon>Acari</taxon>
        <taxon>Parasitiformes</taxon>
        <taxon>Ixodida</taxon>
        <taxon>Ixodoidea</taxon>
        <taxon>Ixodidae</taxon>
        <taxon>Rhipicephalinae</taxon>
        <taxon>Dermacentor</taxon>
    </lineage>
</organism>
<comment type="caution">
    <text evidence="1">The sequence shown here is derived from an EMBL/GenBank/DDBJ whole genome shotgun (WGS) entry which is preliminary data.</text>
</comment>
<dbReference type="EMBL" id="CM023477">
    <property type="protein sequence ID" value="KAH7938185.1"/>
    <property type="molecule type" value="Genomic_DNA"/>
</dbReference>
<evidence type="ECO:0000313" key="2">
    <source>
        <dbReference type="Proteomes" id="UP000821865"/>
    </source>
</evidence>
<sequence length="944" mass="104686">MIIIAFGTVAFTNPDATFSPAVVFSCVYMLTIMDNLATGAPHVLRLKSSVFRSCRRLISFFKEEEYSRVEDQYRRSPNVTVGEVTLKDCSFAWAKRDEKVENPALDGISLLIDQGSLVGIVGPVGSGKSSLLSAIVGDMNISAALSLSTCPLFGSFMYSSISLMPTGICHQERRFGSIGIVSQVPQILNMTIRDNITFGRKFEELYYAKVVEACQLYRDINMMPAGDLTEAGDKGEMLSGGQKQRVALARAVYSCSDIYLLDDPTSSQDARVAHSIVQQVLAHGGLLTNRTRVLVTNNLRLPLSPDQWVLMHEKKGITFRDLKELQEHPGAPAELFENPTSKRLPERTSRYSEEHLEENGEELKVIKEEGMSSKGFFEIVRAYFKYSGACAPVALLSLAASAVFVACQMLCIKAWAATMTSDTTNTTHTGRSIIRWLAVFCIGDVILRLAGGMMLARANRHRSLKLHADMLERVAGSALSFFDATPRGRIFNRFATDLEINDTRVFVLFKQFLQSILYVFARLAVIGTQMPLVFGLTVCAEVILLCCMCYLIPATMFGRLYESTQLSRVLQQLTETLDCVGLIRCYGVMERFCARFRRIMTTYLESFNLFSYCFAIGRLISTICALVVIALTVAIIVAPARDDPGAAAMAGLSLLSAFTVPFATVLVFLGAFWNALGDAAFQRALEYTELPLEKEVLSKRKDSTGHPKHEGPRIFVQPYDDLWPSKGVLAIVGRTGAGKSSLVLALLRMIQRTSGTITIDGIDIHTVPLNRLRTVISVIPQDYSMFTGTLRENLDPQGSHSDEVLWRVLRSVHLSDFVETTPEGLSFSVSQKGENLSAGQRQLVALARALLRATKILVLDEATSQMDSDTERRVQASLRESFAHCTVITIAHRIDTILDYDRRARLREPVLVPELQHRLGADELLPVADRSFAHRKLPALQEHM</sequence>
<name>A0ACB8CBE2_DERSI</name>
<dbReference type="Proteomes" id="UP000821865">
    <property type="component" value="Chromosome 8"/>
</dbReference>
<reference evidence="1" key="1">
    <citation type="submission" date="2020-05" db="EMBL/GenBank/DDBJ databases">
        <title>Large-scale comparative analyses of tick genomes elucidate their genetic diversity and vector capacities.</title>
        <authorList>
            <person name="Jia N."/>
            <person name="Wang J."/>
            <person name="Shi W."/>
            <person name="Du L."/>
            <person name="Sun Y."/>
            <person name="Zhan W."/>
            <person name="Jiang J."/>
            <person name="Wang Q."/>
            <person name="Zhang B."/>
            <person name="Ji P."/>
            <person name="Sakyi L.B."/>
            <person name="Cui X."/>
            <person name="Yuan T."/>
            <person name="Jiang B."/>
            <person name="Yang W."/>
            <person name="Lam T.T.-Y."/>
            <person name="Chang Q."/>
            <person name="Ding S."/>
            <person name="Wang X."/>
            <person name="Zhu J."/>
            <person name="Ruan X."/>
            <person name="Zhao L."/>
            <person name="Wei J."/>
            <person name="Que T."/>
            <person name="Du C."/>
            <person name="Cheng J."/>
            <person name="Dai P."/>
            <person name="Han X."/>
            <person name="Huang E."/>
            <person name="Gao Y."/>
            <person name="Liu J."/>
            <person name="Shao H."/>
            <person name="Ye R."/>
            <person name="Li L."/>
            <person name="Wei W."/>
            <person name="Wang X."/>
            <person name="Wang C."/>
            <person name="Yang T."/>
            <person name="Huo Q."/>
            <person name="Li W."/>
            <person name="Guo W."/>
            <person name="Chen H."/>
            <person name="Zhou L."/>
            <person name="Ni X."/>
            <person name="Tian J."/>
            <person name="Zhou Y."/>
            <person name="Sheng Y."/>
            <person name="Liu T."/>
            <person name="Pan Y."/>
            <person name="Xia L."/>
            <person name="Li J."/>
            <person name="Zhao F."/>
            <person name="Cao W."/>
        </authorList>
    </citation>
    <scope>NUCLEOTIDE SEQUENCE</scope>
    <source>
        <strain evidence="1">Dsil-2018</strain>
    </source>
</reference>
<protein>
    <submittedName>
        <fullName evidence="1">Uncharacterized protein</fullName>
    </submittedName>
</protein>